<feature type="region of interest" description="Disordered" evidence="4">
    <location>
        <begin position="1"/>
        <end position="34"/>
    </location>
</feature>
<proteinExistence type="predicted"/>
<dbReference type="SUPFAM" id="SSF46785">
    <property type="entry name" value="Winged helix' DNA-binding domain"/>
    <property type="match status" value="1"/>
</dbReference>
<gene>
    <name evidence="6" type="ORF">I7412_34895</name>
</gene>
<accession>A0A937RHE0</accession>
<dbReference type="InterPro" id="IPR018334">
    <property type="entry name" value="ArsR_HTH"/>
</dbReference>
<keyword evidence="3" id="KW-0804">Transcription</keyword>
<evidence type="ECO:0000256" key="2">
    <source>
        <dbReference type="ARBA" id="ARBA00023125"/>
    </source>
</evidence>
<dbReference type="PANTHER" id="PTHR33154">
    <property type="entry name" value="TRANSCRIPTIONAL REGULATOR, ARSR FAMILY"/>
    <property type="match status" value="1"/>
</dbReference>
<dbReference type="InterPro" id="IPR051081">
    <property type="entry name" value="HTH_MetalResp_TranReg"/>
</dbReference>
<dbReference type="AlphaFoldDB" id="A0A937RHE0"/>
<dbReference type="InterPro" id="IPR011991">
    <property type="entry name" value="ArsR-like_HTH"/>
</dbReference>
<dbReference type="Gene3D" id="1.10.10.10">
    <property type="entry name" value="Winged helix-like DNA-binding domain superfamily/Winged helix DNA-binding domain"/>
    <property type="match status" value="1"/>
</dbReference>
<dbReference type="GO" id="GO:0003700">
    <property type="term" value="F:DNA-binding transcription factor activity"/>
    <property type="evidence" value="ECO:0007669"/>
    <property type="project" value="InterPro"/>
</dbReference>
<keyword evidence="2" id="KW-0238">DNA-binding</keyword>
<dbReference type="GO" id="GO:0003677">
    <property type="term" value="F:DNA binding"/>
    <property type="evidence" value="ECO:0007669"/>
    <property type="project" value="UniProtKB-KW"/>
</dbReference>
<dbReference type="CDD" id="cd00090">
    <property type="entry name" value="HTH_ARSR"/>
    <property type="match status" value="1"/>
</dbReference>
<dbReference type="InterPro" id="IPR001845">
    <property type="entry name" value="HTH_ArsR_DNA-bd_dom"/>
</dbReference>
<dbReference type="Pfam" id="PF01022">
    <property type="entry name" value="HTH_5"/>
    <property type="match status" value="1"/>
</dbReference>
<evidence type="ECO:0000256" key="4">
    <source>
        <dbReference type="SAM" id="MobiDB-lite"/>
    </source>
</evidence>
<organism evidence="6 7">
    <name type="scientific">Frankia nepalensis</name>
    <dbReference type="NCBI Taxonomy" id="1836974"/>
    <lineage>
        <taxon>Bacteria</taxon>
        <taxon>Bacillati</taxon>
        <taxon>Actinomycetota</taxon>
        <taxon>Actinomycetes</taxon>
        <taxon>Frankiales</taxon>
        <taxon>Frankiaceae</taxon>
        <taxon>Frankia</taxon>
    </lineage>
</organism>
<dbReference type="PANTHER" id="PTHR33154:SF18">
    <property type="entry name" value="ARSENICAL RESISTANCE OPERON REPRESSOR"/>
    <property type="match status" value="1"/>
</dbReference>
<evidence type="ECO:0000313" key="7">
    <source>
        <dbReference type="Proteomes" id="UP000604475"/>
    </source>
</evidence>
<evidence type="ECO:0000256" key="1">
    <source>
        <dbReference type="ARBA" id="ARBA00023015"/>
    </source>
</evidence>
<feature type="domain" description="HTH arsR-type" evidence="5">
    <location>
        <begin position="32"/>
        <end position="122"/>
    </location>
</feature>
<dbReference type="InterPro" id="IPR036388">
    <property type="entry name" value="WH-like_DNA-bd_sf"/>
</dbReference>
<dbReference type="PROSITE" id="PS50987">
    <property type="entry name" value="HTH_ARSR_2"/>
    <property type="match status" value="1"/>
</dbReference>
<keyword evidence="7" id="KW-1185">Reference proteome</keyword>
<dbReference type="NCBIfam" id="NF033788">
    <property type="entry name" value="HTH_metalloreg"/>
    <property type="match status" value="1"/>
</dbReference>
<dbReference type="Proteomes" id="UP000604475">
    <property type="component" value="Unassembled WGS sequence"/>
</dbReference>
<sequence>MAALDGTPSHPDIVTTQPPVDDCGPSLSAKPLPRDDADRLAETLKAIAHPARLQLLSLIMASENGEACVCDLIEPVGLSQPTVSHHLKLLTNAGLVTRSQRGQWAWFAVVPERLREIRAVLQ</sequence>
<dbReference type="PROSITE" id="PS00846">
    <property type="entry name" value="HTH_ARSR_1"/>
    <property type="match status" value="1"/>
</dbReference>
<evidence type="ECO:0000256" key="3">
    <source>
        <dbReference type="ARBA" id="ARBA00023163"/>
    </source>
</evidence>
<keyword evidence="1" id="KW-0805">Transcription regulation</keyword>
<dbReference type="EMBL" id="JAEACQ010000301">
    <property type="protein sequence ID" value="MBL7632253.1"/>
    <property type="molecule type" value="Genomic_DNA"/>
</dbReference>
<evidence type="ECO:0000313" key="6">
    <source>
        <dbReference type="EMBL" id="MBL7632253.1"/>
    </source>
</evidence>
<dbReference type="PRINTS" id="PR00778">
    <property type="entry name" value="HTHARSR"/>
</dbReference>
<comment type="caution">
    <text evidence="6">The sequence shown here is derived from an EMBL/GenBank/DDBJ whole genome shotgun (WGS) entry which is preliminary data.</text>
</comment>
<evidence type="ECO:0000259" key="5">
    <source>
        <dbReference type="PROSITE" id="PS50987"/>
    </source>
</evidence>
<dbReference type="InterPro" id="IPR036390">
    <property type="entry name" value="WH_DNA-bd_sf"/>
</dbReference>
<protein>
    <submittedName>
        <fullName evidence="6">Helix-turn-helix transcriptional regulator</fullName>
    </submittedName>
</protein>
<reference evidence="6" key="1">
    <citation type="submission" date="2020-12" db="EMBL/GenBank/DDBJ databases">
        <title>Genomic characterization of non-nitrogen-fixing Frankia strains.</title>
        <authorList>
            <person name="Carlos-Shanley C."/>
            <person name="Guerra T."/>
            <person name="Hahn D."/>
        </authorList>
    </citation>
    <scope>NUCLEOTIDE SEQUENCE</scope>
    <source>
        <strain evidence="6">CN6</strain>
    </source>
</reference>
<dbReference type="SMART" id="SM00418">
    <property type="entry name" value="HTH_ARSR"/>
    <property type="match status" value="1"/>
</dbReference>
<name>A0A937RHE0_9ACTN</name>
<dbReference type="RefSeq" id="WP_203005520.1">
    <property type="nucleotide sequence ID" value="NZ_JADWYU010000091.1"/>
</dbReference>